<name>A0A059D0N5_EUCGR</name>
<accession>A0A059D0N5</accession>
<organism evidence="2">
    <name type="scientific">Eucalyptus grandis</name>
    <name type="common">Flooded gum</name>
    <dbReference type="NCBI Taxonomy" id="71139"/>
    <lineage>
        <taxon>Eukaryota</taxon>
        <taxon>Viridiplantae</taxon>
        <taxon>Streptophyta</taxon>
        <taxon>Embryophyta</taxon>
        <taxon>Tracheophyta</taxon>
        <taxon>Spermatophyta</taxon>
        <taxon>Magnoliopsida</taxon>
        <taxon>eudicotyledons</taxon>
        <taxon>Gunneridae</taxon>
        <taxon>Pentapetalae</taxon>
        <taxon>rosids</taxon>
        <taxon>malvids</taxon>
        <taxon>Myrtales</taxon>
        <taxon>Myrtaceae</taxon>
        <taxon>Myrtoideae</taxon>
        <taxon>Eucalypteae</taxon>
        <taxon>Eucalyptus</taxon>
    </lineage>
</organism>
<feature type="region of interest" description="Disordered" evidence="1">
    <location>
        <begin position="32"/>
        <end position="123"/>
    </location>
</feature>
<reference evidence="2" key="1">
    <citation type="submission" date="2013-07" db="EMBL/GenBank/DDBJ databases">
        <title>The genome of Eucalyptus grandis.</title>
        <authorList>
            <person name="Schmutz J."/>
            <person name="Hayes R."/>
            <person name="Myburg A."/>
            <person name="Tuskan G."/>
            <person name="Grattapaglia D."/>
            <person name="Rokhsar D.S."/>
        </authorList>
    </citation>
    <scope>NUCLEOTIDE SEQUENCE</scope>
    <source>
        <tissue evidence="2">Leaf extractions</tissue>
    </source>
</reference>
<dbReference type="InParanoid" id="A0A059D0N5"/>
<evidence type="ECO:0000256" key="1">
    <source>
        <dbReference type="SAM" id="MobiDB-lite"/>
    </source>
</evidence>
<feature type="compositionally biased region" description="Polar residues" evidence="1">
    <location>
        <begin position="111"/>
        <end position="123"/>
    </location>
</feature>
<dbReference type="AlphaFoldDB" id="A0A059D0N5"/>
<protein>
    <submittedName>
        <fullName evidence="2">Uncharacterized protein</fullName>
    </submittedName>
</protein>
<proteinExistence type="predicted"/>
<dbReference type="Gramene" id="KCW84177">
    <property type="protein sequence ID" value="KCW84177"/>
    <property type="gene ID" value="EUGRSUZ_B01041"/>
</dbReference>
<sequence>MKKITGEHHTRVRAAVRRLCCGRDNPRRSFCSYAAQPQQRNHFCRQPSRTTSHRHSAGRPRSPSRSSDPTSLQLEAPSAVAATRVRARRRQPAPPSPAGRSASPPVFATTRCCSSSRPLTPAT</sequence>
<dbReference type="EMBL" id="KK198754">
    <property type="protein sequence ID" value="KCW84177.1"/>
    <property type="molecule type" value="Genomic_DNA"/>
</dbReference>
<gene>
    <name evidence="2" type="ORF">EUGRSUZ_B01041</name>
</gene>
<evidence type="ECO:0000313" key="2">
    <source>
        <dbReference type="EMBL" id="KCW84177.1"/>
    </source>
</evidence>